<protein>
    <submittedName>
        <fullName evidence="1">Uncharacterized protein</fullName>
    </submittedName>
</protein>
<organism evidence="1 2">
    <name type="scientific">Rhizobium loti</name>
    <name type="common">Mesorhizobium loti</name>
    <dbReference type="NCBI Taxonomy" id="381"/>
    <lineage>
        <taxon>Bacteria</taxon>
        <taxon>Pseudomonadati</taxon>
        <taxon>Pseudomonadota</taxon>
        <taxon>Alphaproteobacteria</taxon>
        <taxon>Hyphomicrobiales</taxon>
        <taxon>Phyllobacteriaceae</taxon>
        <taxon>Mesorhizobium</taxon>
    </lineage>
</organism>
<dbReference type="Proteomes" id="UP000093748">
    <property type="component" value="Unassembled WGS sequence"/>
</dbReference>
<dbReference type="AlphaFoldDB" id="A0A1A5IIK3"/>
<sequence>MKLATLANNFLQIDVDATACGQAGIEGGGGFAASFTNLVGFKRAFDHVGYRAVLATSKPMSQVACFALRTKSCGSAMSNSLSEGYRPMRACHQDGR</sequence>
<name>A0A1A5IIK3_RHILI</name>
<reference evidence="2" key="1">
    <citation type="submission" date="2016-06" db="EMBL/GenBank/DDBJ databases">
        <title>NZP2037 Pacbio-Illumina hybrid assembly.</title>
        <authorList>
            <person name="Ramsay J.P."/>
        </authorList>
    </citation>
    <scope>NUCLEOTIDE SEQUENCE [LARGE SCALE GENOMIC DNA]</scope>
    <source>
        <strain evidence="2">R7ANS::ICEMlSym2042</strain>
    </source>
</reference>
<dbReference type="EMBL" id="LZTJ01000001">
    <property type="protein sequence ID" value="OBP82470.1"/>
    <property type="molecule type" value="Genomic_DNA"/>
</dbReference>
<gene>
    <name evidence="1" type="ORF">BAE39_02630</name>
</gene>
<evidence type="ECO:0000313" key="1">
    <source>
        <dbReference type="EMBL" id="OBP82470.1"/>
    </source>
</evidence>
<evidence type="ECO:0000313" key="2">
    <source>
        <dbReference type="Proteomes" id="UP000093748"/>
    </source>
</evidence>
<accession>A0A1A5IIK3</accession>
<comment type="caution">
    <text evidence="1">The sequence shown here is derived from an EMBL/GenBank/DDBJ whole genome shotgun (WGS) entry which is preliminary data.</text>
</comment>
<proteinExistence type="predicted"/>